<dbReference type="GO" id="GO:0032299">
    <property type="term" value="C:ribonuclease H2 complex"/>
    <property type="evidence" value="ECO:0007669"/>
    <property type="project" value="InterPro"/>
</dbReference>
<feature type="compositionally biased region" description="Low complexity" evidence="6">
    <location>
        <begin position="100"/>
        <end position="109"/>
    </location>
</feature>
<evidence type="ECO:0000256" key="2">
    <source>
        <dbReference type="ARBA" id="ARBA00019062"/>
    </source>
</evidence>
<feature type="region of interest" description="Disordered" evidence="6">
    <location>
        <begin position="96"/>
        <end position="119"/>
    </location>
</feature>
<dbReference type="Pfam" id="PF17745">
    <property type="entry name" value="Ydr279_N"/>
    <property type="match status" value="1"/>
</dbReference>
<dbReference type="InterPro" id="IPR019024">
    <property type="entry name" value="RNase_H2_suB_wHTH"/>
</dbReference>
<dbReference type="VEuPathDB" id="FungiDB:BO97DRAFT_440946"/>
<evidence type="ECO:0000256" key="1">
    <source>
        <dbReference type="ARBA" id="ARBA00004123"/>
    </source>
</evidence>
<comment type="function">
    <text evidence="4">Non catalytic subunit of RNase H2, an endonuclease that specifically degrades the RNA of RNA:DNA hybrids. Participates in DNA replication, possibly by mediating the removal of lagging-strand Okazaki fragment RNA primers during DNA replication. Mediates the excision of single ribonucleotides from DNA:RNA duplexes.</text>
</comment>
<evidence type="ECO:0000259" key="7">
    <source>
        <dbReference type="Pfam" id="PF09468"/>
    </source>
</evidence>
<gene>
    <name evidence="9" type="ORF">BO97DRAFT_440946</name>
</gene>
<evidence type="ECO:0000313" key="10">
    <source>
        <dbReference type="Proteomes" id="UP000248961"/>
    </source>
</evidence>
<feature type="domain" description="Rnh202 triple barrel" evidence="8">
    <location>
        <begin position="42"/>
        <end position="144"/>
    </location>
</feature>
<feature type="region of interest" description="Disordered" evidence="6">
    <location>
        <begin position="271"/>
        <end position="296"/>
    </location>
</feature>
<feature type="region of interest" description="Disordered" evidence="6">
    <location>
        <begin position="1"/>
        <end position="42"/>
    </location>
</feature>
<accession>A0A395I8H3</accession>
<dbReference type="InterPro" id="IPR040456">
    <property type="entry name" value="RNase_H2_suB"/>
</dbReference>
<dbReference type="Pfam" id="PF09468">
    <property type="entry name" value="RNase_H2-Ydr279"/>
    <property type="match status" value="1"/>
</dbReference>
<dbReference type="PANTHER" id="PTHR13383:SF11">
    <property type="entry name" value="RIBONUCLEASE H2 SUBUNIT B"/>
    <property type="match status" value="1"/>
</dbReference>
<feature type="compositionally biased region" description="Basic and acidic residues" evidence="6">
    <location>
        <begin position="275"/>
        <end position="286"/>
    </location>
</feature>
<dbReference type="Gene3D" id="1.10.20.120">
    <property type="match status" value="1"/>
</dbReference>
<feature type="compositionally biased region" description="Basic and acidic residues" evidence="6">
    <location>
        <begin position="389"/>
        <end position="431"/>
    </location>
</feature>
<proteinExistence type="predicted"/>
<keyword evidence="3" id="KW-0539">Nucleus</keyword>
<protein>
    <recommendedName>
        <fullName evidence="2">Ribonuclease H2 subunit B</fullName>
    </recommendedName>
    <alternativeName>
        <fullName evidence="5">Ribonuclease HI subunit B</fullName>
    </alternativeName>
</protein>
<feature type="compositionally biased region" description="Polar residues" evidence="6">
    <location>
        <begin position="30"/>
        <end position="42"/>
    </location>
</feature>
<dbReference type="GeneID" id="37202414"/>
<evidence type="ECO:0000313" key="9">
    <source>
        <dbReference type="EMBL" id="RAL15553.1"/>
    </source>
</evidence>
<dbReference type="PANTHER" id="PTHR13383">
    <property type="entry name" value="RIBONUCLEASE H2 SUBUNIT B"/>
    <property type="match status" value="1"/>
</dbReference>
<feature type="domain" description="Ribonuclease H2 subunit B wHTH" evidence="7">
    <location>
        <begin position="147"/>
        <end position="350"/>
    </location>
</feature>
<keyword evidence="10" id="KW-1185">Reference proteome</keyword>
<dbReference type="InterPro" id="IPR041195">
    <property type="entry name" value="Rnh202_N"/>
</dbReference>
<dbReference type="OrthoDB" id="29098at2759"/>
<name>A0A395I8H3_ASPHC</name>
<evidence type="ECO:0000256" key="3">
    <source>
        <dbReference type="ARBA" id="ARBA00023242"/>
    </source>
</evidence>
<evidence type="ECO:0000256" key="4">
    <source>
        <dbReference type="ARBA" id="ARBA00024778"/>
    </source>
</evidence>
<dbReference type="GO" id="GO:0005654">
    <property type="term" value="C:nucleoplasm"/>
    <property type="evidence" value="ECO:0007669"/>
    <property type="project" value="TreeGrafter"/>
</dbReference>
<evidence type="ECO:0000256" key="6">
    <source>
        <dbReference type="SAM" id="MobiDB-lite"/>
    </source>
</evidence>
<feature type="region of interest" description="Disordered" evidence="6">
    <location>
        <begin position="389"/>
        <end position="453"/>
    </location>
</feature>
<dbReference type="Proteomes" id="UP000248961">
    <property type="component" value="Unassembled WGS sequence"/>
</dbReference>
<feature type="compositionally biased region" description="Low complexity" evidence="6">
    <location>
        <begin position="1"/>
        <end position="23"/>
    </location>
</feature>
<dbReference type="AlphaFoldDB" id="A0A395I8H3"/>
<dbReference type="CDD" id="cd09270">
    <property type="entry name" value="RNase_H2-B"/>
    <property type="match status" value="1"/>
</dbReference>
<sequence length="453" mass="49354">MPRTRSAAPLRASPQSASASSSESDLRPQKPSSPTNPNKTFILPSTASADARFLTLPNPQTNEPTRYFFCPKEGVYEFTSITSTSSSPRSILFARHLTPDDSTPSTSSSQNDTIEASPFQPQVGTSTLSLLSQNASIHVATPLDFIFFLIPLLMTAKATLYQPLDDIIDSIQDELAPHLRFVLYNETFRDTVHTRAAAICDAVEAGDEKLFRFSEKKLLLELLGKAERILAANSGKLPPSLEEKFVRSALAMPLMGLKRATSAVKVEVVVPNGDGENKENEADGGKNAEGAEDLDLEKTTASAATATAETDEILPEGPSTPDGVAELLRISTALTFIKESYLSKSMGAKVDEMLAAPDAPKDFEPMREHLELVAKLRQEALAARSLGDFSRKRSAEDEEAAESRAEKKRRQEEEEKKKKAGESRGVRDLKKVNTTGMKKMSDFFGRAAAKKKA</sequence>
<feature type="compositionally biased region" description="Polar residues" evidence="6">
    <location>
        <begin position="110"/>
        <end position="119"/>
    </location>
</feature>
<comment type="subcellular location">
    <subcellularLocation>
        <location evidence="1">Nucleus</location>
    </subcellularLocation>
</comment>
<dbReference type="EMBL" id="KZ824271">
    <property type="protein sequence ID" value="RAL15553.1"/>
    <property type="molecule type" value="Genomic_DNA"/>
</dbReference>
<evidence type="ECO:0000256" key="5">
    <source>
        <dbReference type="ARBA" id="ARBA00033464"/>
    </source>
</evidence>
<reference evidence="9 10" key="1">
    <citation type="submission" date="2018-02" db="EMBL/GenBank/DDBJ databases">
        <title>The genomes of Aspergillus section Nigri reveals drivers in fungal speciation.</title>
        <authorList>
            <consortium name="DOE Joint Genome Institute"/>
            <person name="Vesth T.C."/>
            <person name="Nybo J."/>
            <person name="Theobald S."/>
            <person name="Brandl J."/>
            <person name="Frisvad J.C."/>
            <person name="Nielsen K.F."/>
            <person name="Lyhne E.K."/>
            <person name="Kogle M.E."/>
            <person name="Kuo A."/>
            <person name="Riley R."/>
            <person name="Clum A."/>
            <person name="Nolan M."/>
            <person name="Lipzen A."/>
            <person name="Salamov A."/>
            <person name="Henrissat B."/>
            <person name="Wiebenga A."/>
            <person name="De vries R.P."/>
            <person name="Grigoriev I.V."/>
            <person name="Mortensen U.H."/>
            <person name="Andersen M.R."/>
            <person name="Baker S.E."/>
        </authorList>
    </citation>
    <scope>NUCLEOTIDE SEQUENCE [LARGE SCALE GENOMIC DNA]</scope>
    <source>
        <strain evidence="9 10">CBS 101889</strain>
    </source>
</reference>
<dbReference type="STRING" id="1450537.A0A395I8H3"/>
<organism evidence="9 10">
    <name type="scientific">Aspergillus homomorphus (strain CBS 101889)</name>
    <dbReference type="NCBI Taxonomy" id="1450537"/>
    <lineage>
        <taxon>Eukaryota</taxon>
        <taxon>Fungi</taxon>
        <taxon>Dikarya</taxon>
        <taxon>Ascomycota</taxon>
        <taxon>Pezizomycotina</taxon>
        <taxon>Eurotiomycetes</taxon>
        <taxon>Eurotiomycetidae</taxon>
        <taxon>Eurotiales</taxon>
        <taxon>Aspergillaceae</taxon>
        <taxon>Aspergillus</taxon>
        <taxon>Aspergillus subgen. Circumdati</taxon>
    </lineage>
</organism>
<dbReference type="GO" id="GO:0006401">
    <property type="term" value="P:RNA catabolic process"/>
    <property type="evidence" value="ECO:0007669"/>
    <property type="project" value="TreeGrafter"/>
</dbReference>
<dbReference type="RefSeq" id="XP_025554707.1">
    <property type="nucleotide sequence ID" value="XM_025698125.1"/>
</dbReference>
<evidence type="ECO:0000259" key="8">
    <source>
        <dbReference type="Pfam" id="PF17745"/>
    </source>
</evidence>